<feature type="non-terminal residue" evidence="1">
    <location>
        <position position="1"/>
    </location>
</feature>
<organism evidence="1 2">
    <name type="scientific">Rotaria magnacalcarata</name>
    <dbReference type="NCBI Taxonomy" id="392030"/>
    <lineage>
        <taxon>Eukaryota</taxon>
        <taxon>Metazoa</taxon>
        <taxon>Spiralia</taxon>
        <taxon>Gnathifera</taxon>
        <taxon>Rotifera</taxon>
        <taxon>Eurotatoria</taxon>
        <taxon>Bdelloidea</taxon>
        <taxon>Philodinida</taxon>
        <taxon>Philodinidae</taxon>
        <taxon>Rotaria</taxon>
    </lineage>
</organism>
<dbReference type="EMBL" id="CAJOBI010359097">
    <property type="protein sequence ID" value="CAF5225358.1"/>
    <property type="molecule type" value="Genomic_DNA"/>
</dbReference>
<reference evidence="1" key="1">
    <citation type="submission" date="2021-02" db="EMBL/GenBank/DDBJ databases">
        <authorList>
            <person name="Nowell W R."/>
        </authorList>
    </citation>
    <scope>NUCLEOTIDE SEQUENCE</scope>
</reference>
<dbReference type="Proteomes" id="UP000676336">
    <property type="component" value="Unassembled WGS sequence"/>
</dbReference>
<evidence type="ECO:0000313" key="1">
    <source>
        <dbReference type="EMBL" id="CAF5225358.1"/>
    </source>
</evidence>
<sequence length="67" mass="7702">MLISCVDCSSAVNIRNDLTEIEKEVCLSTAKFEEFIENFLDRIFQMINILSTDLSDTLMNNEDRGDH</sequence>
<name>A0A8S3K2M1_9BILA</name>
<comment type="caution">
    <text evidence="1">The sequence shown here is derived from an EMBL/GenBank/DDBJ whole genome shotgun (WGS) entry which is preliminary data.</text>
</comment>
<evidence type="ECO:0000313" key="2">
    <source>
        <dbReference type="Proteomes" id="UP000676336"/>
    </source>
</evidence>
<accession>A0A8S3K2M1</accession>
<dbReference type="AlphaFoldDB" id="A0A8S3K2M1"/>
<gene>
    <name evidence="1" type="ORF">SMN809_LOCUS84262</name>
</gene>
<protein>
    <submittedName>
        <fullName evidence="1">Uncharacterized protein</fullName>
    </submittedName>
</protein>
<proteinExistence type="predicted"/>